<dbReference type="Proteomes" id="UP000268727">
    <property type="component" value="Unassembled WGS sequence"/>
</dbReference>
<dbReference type="RefSeq" id="WP_246038123.1">
    <property type="nucleotide sequence ID" value="NZ_RJKM01000001.1"/>
</dbReference>
<name>A0A3N1HH75_9PSEU</name>
<dbReference type="AlphaFoldDB" id="A0A3N1HH75"/>
<sequence length="60" mass="6432">MPERGSPLNPDNPDGGLFHLTFGQGLGLITYLLLTSQDRVDVLLVTLWGANSRPHGLTCG</sequence>
<feature type="transmembrane region" description="Helical" evidence="1">
    <location>
        <begin position="16"/>
        <end position="34"/>
    </location>
</feature>
<dbReference type="EMBL" id="RJKM01000001">
    <property type="protein sequence ID" value="ROP41845.1"/>
    <property type="molecule type" value="Genomic_DNA"/>
</dbReference>
<proteinExistence type="predicted"/>
<gene>
    <name evidence="2" type="ORF">EDD40_7307</name>
</gene>
<keyword evidence="1" id="KW-0472">Membrane</keyword>
<reference evidence="2 3" key="1">
    <citation type="submission" date="2018-11" db="EMBL/GenBank/DDBJ databases">
        <title>Sequencing the genomes of 1000 actinobacteria strains.</title>
        <authorList>
            <person name="Klenk H.-P."/>
        </authorList>
    </citation>
    <scope>NUCLEOTIDE SEQUENCE [LARGE SCALE GENOMIC DNA]</scope>
    <source>
        <strain evidence="2 3">DSM 44231</strain>
    </source>
</reference>
<keyword evidence="1" id="KW-0812">Transmembrane</keyword>
<keyword evidence="3" id="KW-1185">Reference proteome</keyword>
<accession>A0A3N1HH75</accession>
<evidence type="ECO:0000313" key="3">
    <source>
        <dbReference type="Proteomes" id="UP000268727"/>
    </source>
</evidence>
<keyword evidence="1" id="KW-1133">Transmembrane helix</keyword>
<protein>
    <submittedName>
        <fullName evidence="2">Uncharacterized protein</fullName>
    </submittedName>
</protein>
<comment type="caution">
    <text evidence="2">The sequence shown here is derived from an EMBL/GenBank/DDBJ whole genome shotgun (WGS) entry which is preliminary data.</text>
</comment>
<organism evidence="2 3">
    <name type="scientific">Saccharothrix texasensis</name>
    <dbReference type="NCBI Taxonomy" id="103734"/>
    <lineage>
        <taxon>Bacteria</taxon>
        <taxon>Bacillati</taxon>
        <taxon>Actinomycetota</taxon>
        <taxon>Actinomycetes</taxon>
        <taxon>Pseudonocardiales</taxon>
        <taxon>Pseudonocardiaceae</taxon>
        <taxon>Saccharothrix</taxon>
    </lineage>
</organism>
<evidence type="ECO:0000256" key="1">
    <source>
        <dbReference type="SAM" id="Phobius"/>
    </source>
</evidence>
<evidence type="ECO:0000313" key="2">
    <source>
        <dbReference type="EMBL" id="ROP41845.1"/>
    </source>
</evidence>